<evidence type="ECO:0000313" key="8">
    <source>
        <dbReference type="Proteomes" id="UP000281245"/>
    </source>
</evidence>
<dbReference type="EMBL" id="QWIJ01000657">
    <property type="protein sequence ID" value="RMX79952.1"/>
    <property type="molecule type" value="Genomic_DNA"/>
</dbReference>
<feature type="compositionally biased region" description="Basic and acidic residues" evidence="1">
    <location>
        <begin position="103"/>
        <end position="113"/>
    </location>
</feature>
<proteinExistence type="predicted"/>
<feature type="transmembrane region" description="Helical" evidence="2">
    <location>
        <begin position="346"/>
        <end position="366"/>
    </location>
</feature>
<dbReference type="EMBL" id="QWIM01000203">
    <property type="protein sequence ID" value="RMY37916.1"/>
    <property type="molecule type" value="Genomic_DNA"/>
</dbReference>
<feature type="compositionally biased region" description="Low complexity" evidence="1">
    <location>
        <begin position="249"/>
        <end position="258"/>
    </location>
</feature>
<evidence type="ECO:0000313" key="7">
    <source>
        <dbReference type="Proteomes" id="UP000276864"/>
    </source>
</evidence>
<dbReference type="Proteomes" id="UP000276864">
    <property type="component" value="Unassembled WGS sequence"/>
</dbReference>
<dbReference type="OrthoDB" id="2431475at2759"/>
<evidence type="ECO:0000313" key="3">
    <source>
        <dbReference type="EMBL" id="RMX79952.1"/>
    </source>
</evidence>
<feature type="region of interest" description="Disordered" evidence="1">
    <location>
        <begin position="66"/>
        <end position="129"/>
    </location>
</feature>
<sequence>MVGKTIDAKAGVREMTEARIEGRTRTEQMKTREEGRGIGMARSDGGVDHHIHIIATTIEGTNILGRHGASDSDSLDEVIGPEPPSTVIPRGRGATAGSSAIDQRFRPDYDPRADIQNSPSPERGPEGLRDDWDLALEALRDRAKWKAQGGDRLKAAGFTDEEVDRWKDGGREKDERDVRWRKRGEGREWDRGKTIEGEHVEVKASWARRGCILGQPTFVTILNSSPFRDTYTDYNDEKASSDIQDTPPKKTQQQQRPRLSASERKAKDARNFAGTLALFLCYVGASIEVTVATPPATWQIPAGQDATRNENNGDTGPPKATSETSPQQQQQQQPTVSSLEERRFRLAGQIAGIAIIYLCIGFLGWEVAIVPPGTFDLAPGESAEKFLIPVCMIGFKTCLEAIVALGVLSGTVRVLGL</sequence>
<keyword evidence="2" id="KW-1133">Transmembrane helix</keyword>
<feature type="transmembrane region" description="Helical" evidence="2">
    <location>
        <begin position="386"/>
        <end position="408"/>
    </location>
</feature>
<gene>
    <name evidence="5" type="ORF">D0866_02949</name>
    <name evidence="4" type="ORF">D0867_01962</name>
    <name evidence="3" type="ORF">D0869_07920</name>
</gene>
<evidence type="ECO:0000256" key="2">
    <source>
        <dbReference type="SAM" id="Phobius"/>
    </source>
</evidence>
<dbReference type="PANTHER" id="PTHR40132">
    <property type="entry name" value="PRE-MRNA-SPLICING FACTOR 38B"/>
    <property type="match status" value="1"/>
</dbReference>
<feature type="region of interest" description="Disordered" evidence="1">
    <location>
        <begin position="232"/>
        <end position="266"/>
    </location>
</feature>
<dbReference type="PANTHER" id="PTHR40132:SF1">
    <property type="entry name" value="PRE-MRNA-SPLICING FACTOR 38B"/>
    <property type="match status" value="1"/>
</dbReference>
<dbReference type="Proteomes" id="UP000281245">
    <property type="component" value="Unassembled WGS sequence"/>
</dbReference>
<dbReference type="Proteomes" id="UP000271337">
    <property type="component" value="Unassembled WGS sequence"/>
</dbReference>
<evidence type="ECO:0000313" key="5">
    <source>
        <dbReference type="EMBL" id="RMY37916.1"/>
    </source>
</evidence>
<keyword evidence="2" id="KW-0812">Transmembrane</keyword>
<accession>A0A3M7A803</accession>
<name>A0A3M7A803_HORWE</name>
<feature type="region of interest" description="Disordered" evidence="1">
    <location>
        <begin position="299"/>
        <end position="338"/>
    </location>
</feature>
<evidence type="ECO:0000313" key="6">
    <source>
        <dbReference type="Proteomes" id="UP000271337"/>
    </source>
</evidence>
<dbReference type="AlphaFoldDB" id="A0A3M7A803"/>
<evidence type="ECO:0000256" key="1">
    <source>
        <dbReference type="SAM" id="MobiDB-lite"/>
    </source>
</evidence>
<organism evidence="4 6">
    <name type="scientific">Hortaea werneckii</name>
    <name type="common">Black yeast</name>
    <name type="synonym">Cladosporium werneckii</name>
    <dbReference type="NCBI Taxonomy" id="91943"/>
    <lineage>
        <taxon>Eukaryota</taxon>
        <taxon>Fungi</taxon>
        <taxon>Dikarya</taxon>
        <taxon>Ascomycota</taxon>
        <taxon>Pezizomycotina</taxon>
        <taxon>Dothideomycetes</taxon>
        <taxon>Dothideomycetidae</taxon>
        <taxon>Mycosphaerellales</taxon>
        <taxon>Teratosphaeriaceae</taxon>
        <taxon>Hortaea</taxon>
    </lineage>
</organism>
<keyword evidence="2" id="KW-0472">Membrane</keyword>
<reference evidence="6 7" key="1">
    <citation type="journal article" date="2018" name="BMC Genomics">
        <title>Genomic evidence for intraspecific hybridization in a clonal and extremely halotolerant yeast.</title>
        <authorList>
            <person name="Gostincar C."/>
            <person name="Stajich J.E."/>
            <person name="Zupancic J."/>
            <person name="Zalar P."/>
            <person name="Gunde-Cimerman N."/>
        </authorList>
    </citation>
    <scope>NUCLEOTIDE SEQUENCE [LARGE SCALE GENOMIC DNA]</scope>
    <source>
        <strain evidence="5 7">EXF-6651</strain>
        <strain evidence="3 8">EXF-6656</strain>
        <strain evidence="4 6">EXF-6669</strain>
    </source>
</reference>
<comment type="caution">
    <text evidence="4">The sequence shown here is derived from an EMBL/GenBank/DDBJ whole genome shotgun (WGS) entry which is preliminary data.</text>
</comment>
<evidence type="ECO:0000313" key="4">
    <source>
        <dbReference type="EMBL" id="RMY23578.1"/>
    </source>
</evidence>
<protein>
    <submittedName>
        <fullName evidence="4">Uncharacterized protein</fullName>
    </submittedName>
</protein>
<dbReference type="EMBL" id="QWIL01000123">
    <property type="protein sequence ID" value="RMY23578.1"/>
    <property type="molecule type" value="Genomic_DNA"/>
</dbReference>